<evidence type="ECO:0000313" key="1">
    <source>
        <dbReference type="EMBL" id="CAD7235253.1"/>
    </source>
</evidence>
<name>A0A7R8WP28_9CRUS</name>
<dbReference type="EMBL" id="OB671914">
    <property type="protein sequence ID" value="CAD7235253.1"/>
    <property type="molecule type" value="Genomic_DNA"/>
</dbReference>
<proteinExistence type="predicted"/>
<dbReference type="AlphaFoldDB" id="A0A7R8WP28"/>
<accession>A0A7R8WP28</accession>
<protein>
    <submittedName>
        <fullName evidence="1">Uncharacterized protein</fullName>
    </submittedName>
</protein>
<reference evidence="1" key="1">
    <citation type="submission" date="2020-11" db="EMBL/GenBank/DDBJ databases">
        <authorList>
            <person name="Tran Van P."/>
        </authorList>
    </citation>
    <scope>NUCLEOTIDE SEQUENCE</scope>
</reference>
<sequence length="155" mass="16862">SVQCNHGYWHWTASVSAVQPRLLALDGIRQCSATTAIVGTGTGAEFDVVLYHSTRQTAVALQGLGAGTKAEFYLSWQPWLMQLNLRLVRAAPISNPTVVSRYPVSVNEDMKFVYVKDGVEEEILFSPPCAADLELQVAEEPKSNGVTGPFSPLPQ</sequence>
<gene>
    <name evidence="1" type="ORF">CTOB1V02_LOCUS13069</name>
</gene>
<feature type="non-terminal residue" evidence="1">
    <location>
        <position position="1"/>
    </location>
</feature>
<organism evidence="1">
    <name type="scientific">Cyprideis torosa</name>
    <dbReference type="NCBI Taxonomy" id="163714"/>
    <lineage>
        <taxon>Eukaryota</taxon>
        <taxon>Metazoa</taxon>
        <taxon>Ecdysozoa</taxon>
        <taxon>Arthropoda</taxon>
        <taxon>Crustacea</taxon>
        <taxon>Oligostraca</taxon>
        <taxon>Ostracoda</taxon>
        <taxon>Podocopa</taxon>
        <taxon>Podocopida</taxon>
        <taxon>Cytherocopina</taxon>
        <taxon>Cytheroidea</taxon>
        <taxon>Cytherideidae</taxon>
        <taxon>Cyprideis</taxon>
    </lineage>
</organism>